<proteinExistence type="predicted"/>
<dbReference type="PANTHER" id="PTHR34374">
    <property type="entry name" value="LARGE RIBOSOMAL RNA SUBUNIT ACCUMULATION PROTEIN YCED HOMOLOG 1, CHLOROPLASTIC"/>
    <property type="match status" value="1"/>
</dbReference>
<keyword evidence="2" id="KW-1185">Reference proteome</keyword>
<reference evidence="1 2" key="1">
    <citation type="submission" date="2019-03" db="EMBL/GenBank/DDBJ databases">
        <authorList>
            <person name="Nijsse B."/>
        </authorList>
    </citation>
    <scope>NUCLEOTIDE SEQUENCE [LARGE SCALE GENOMIC DNA]</scope>
    <source>
        <strain evidence="1">Desulfoluna butyratoxydans MSL71</strain>
    </source>
</reference>
<dbReference type="EMBL" id="CAADHO010000001">
    <property type="protein sequence ID" value="VFQ43333.1"/>
    <property type="molecule type" value="Genomic_DNA"/>
</dbReference>
<dbReference type="InterPro" id="IPR003772">
    <property type="entry name" value="YceD"/>
</dbReference>
<sequence>MILNISVLSENWSEFSASEPATRFSVLSDLESKGEVRFTSPLDIALSARTQGGQVEVRGTVSVTVEQPCGRCLEPFTEALTAEVDLRFVEEGVQAYETKVADEVELTEEALTRETFSGDSIDLSANLQDEVIMALPQNPTCNTACKGLCRECGKNLNQGSCDCDVATGHPAFAKLKVLKGGK</sequence>
<dbReference type="Pfam" id="PF02620">
    <property type="entry name" value="YceD"/>
    <property type="match status" value="1"/>
</dbReference>
<dbReference type="RefSeq" id="WP_180137495.1">
    <property type="nucleotide sequence ID" value="NZ_CAADHO010000001.1"/>
</dbReference>
<evidence type="ECO:0000313" key="2">
    <source>
        <dbReference type="Proteomes" id="UP000507962"/>
    </source>
</evidence>
<accession>A0A4U8YQ14</accession>
<dbReference type="AlphaFoldDB" id="A0A4U8YQ14"/>
<dbReference type="PANTHER" id="PTHR34374:SF1">
    <property type="entry name" value="LARGE RIBOSOMAL RNA SUBUNIT ACCUMULATION PROTEIN YCED HOMOLOG 1, CHLOROPLASTIC"/>
    <property type="match status" value="1"/>
</dbReference>
<evidence type="ECO:0000313" key="1">
    <source>
        <dbReference type="EMBL" id="VFQ43333.1"/>
    </source>
</evidence>
<protein>
    <submittedName>
        <fullName evidence="1">Large ribosomal rna subunit accumulation protein yced</fullName>
    </submittedName>
</protein>
<dbReference type="Proteomes" id="UP000507962">
    <property type="component" value="Unassembled WGS sequence"/>
</dbReference>
<organism evidence="1 2">
    <name type="scientific">Desulfoluna butyratoxydans</name>
    <dbReference type="NCBI Taxonomy" id="231438"/>
    <lineage>
        <taxon>Bacteria</taxon>
        <taxon>Pseudomonadati</taxon>
        <taxon>Thermodesulfobacteriota</taxon>
        <taxon>Desulfobacteria</taxon>
        <taxon>Desulfobacterales</taxon>
        <taxon>Desulfolunaceae</taxon>
        <taxon>Desulfoluna</taxon>
    </lineage>
</organism>
<gene>
    <name evidence="1" type="ORF">MSL71_9610</name>
</gene>
<name>A0A4U8YQ14_9BACT</name>